<dbReference type="InterPro" id="IPR054206">
    <property type="entry name" value="DUF6912"/>
</dbReference>
<dbReference type="KEGG" id="ccho:CCHOA_02520"/>
<keyword evidence="2" id="KW-1185">Reference proteome</keyword>
<organism evidence="1 2">
    <name type="scientific">Corynebacterium choanae</name>
    <dbReference type="NCBI Taxonomy" id="1862358"/>
    <lineage>
        <taxon>Bacteria</taxon>
        <taxon>Bacillati</taxon>
        <taxon>Actinomycetota</taxon>
        <taxon>Actinomycetes</taxon>
        <taxon>Mycobacteriales</taxon>
        <taxon>Corynebacteriaceae</taxon>
        <taxon>Corynebacterium</taxon>
    </lineage>
</organism>
<reference evidence="1 2" key="1">
    <citation type="submission" date="2018-11" db="EMBL/GenBank/DDBJ databases">
        <authorList>
            <person name="Kleinhagauer T."/>
            <person name="Glaeser S.P."/>
            <person name="Spergser J."/>
            <person name="Ruckert C."/>
            <person name="Kaempfer P."/>
            <person name="Busse H.-J."/>
        </authorList>
    </citation>
    <scope>NUCLEOTIDE SEQUENCE [LARGE SCALE GENOMIC DNA]</scope>
    <source>
        <strain evidence="1 2">200CH</strain>
    </source>
</reference>
<evidence type="ECO:0000313" key="1">
    <source>
        <dbReference type="EMBL" id="AZA12921.1"/>
    </source>
</evidence>
<dbReference type="Proteomes" id="UP000269019">
    <property type="component" value="Chromosome"/>
</dbReference>
<proteinExistence type="predicted"/>
<dbReference type="RefSeq" id="WP_123930675.1">
    <property type="nucleotide sequence ID" value="NZ_CP033896.1"/>
</dbReference>
<dbReference type="OrthoDB" id="3214389at2"/>
<sequence>MRVYIPATFSRLATLHDTGMLPAAGGWGFAATKALHDFFTSGEDEEIEMVAIDEAARAVFRLLQTESDYAPLRRVVIAADLPESQVVPAPEHGEAVVQLSPATVSLDQIACIFIDHEASEPLVEKAIAAIDAADLGDEDAELVVGDALELLMGWYVPAELDDLIATYVTGA</sequence>
<name>A0A3G6J4A0_9CORY</name>
<dbReference type="AlphaFoldDB" id="A0A3G6J4A0"/>
<dbReference type="EMBL" id="CP033896">
    <property type="protein sequence ID" value="AZA12921.1"/>
    <property type="molecule type" value="Genomic_DNA"/>
</dbReference>
<evidence type="ECO:0000313" key="2">
    <source>
        <dbReference type="Proteomes" id="UP000269019"/>
    </source>
</evidence>
<dbReference type="Pfam" id="PF21853">
    <property type="entry name" value="DUF6912"/>
    <property type="match status" value="1"/>
</dbReference>
<gene>
    <name evidence="1" type="ORF">CCHOA_02520</name>
</gene>
<accession>A0A3G6J4A0</accession>
<protein>
    <submittedName>
        <fullName evidence="1">Uncharacterized protein</fullName>
    </submittedName>
</protein>